<gene>
    <name evidence="1" type="ORF">IRJ41_022076</name>
</gene>
<dbReference type="AlphaFoldDB" id="A0A9W7WLN9"/>
<proteinExistence type="predicted"/>
<evidence type="ECO:0000313" key="1">
    <source>
        <dbReference type="EMBL" id="KAI7804889.1"/>
    </source>
</evidence>
<dbReference type="EMBL" id="JAFHDT010000010">
    <property type="protein sequence ID" value="KAI7804889.1"/>
    <property type="molecule type" value="Genomic_DNA"/>
</dbReference>
<reference evidence="1" key="1">
    <citation type="submission" date="2021-02" db="EMBL/GenBank/DDBJ databases">
        <title>Comparative genomics reveals that relaxation of natural selection precedes convergent phenotypic evolution of cavefish.</title>
        <authorList>
            <person name="Peng Z."/>
        </authorList>
    </citation>
    <scope>NUCLEOTIDE SEQUENCE</scope>
    <source>
        <tissue evidence="1">Muscle</tissue>
    </source>
</reference>
<organism evidence="1 2">
    <name type="scientific">Triplophysa rosa</name>
    <name type="common">Cave loach</name>
    <dbReference type="NCBI Taxonomy" id="992332"/>
    <lineage>
        <taxon>Eukaryota</taxon>
        <taxon>Metazoa</taxon>
        <taxon>Chordata</taxon>
        <taxon>Craniata</taxon>
        <taxon>Vertebrata</taxon>
        <taxon>Euteleostomi</taxon>
        <taxon>Actinopterygii</taxon>
        <taxon>Neopterygii</taxon>
        <taxon>Teleostei</taxon>
        <taxon>Ostariophysi</taxon>
        <taxon>Cypriniformes</taxon>
        <taxon>Nemacheilidae</taxon>
        <taxon>Triplophysa</taxon>
    </lineage>
</organism>
<protein>
    <submittedName>
        <fullName evidence="1">Uncharacterized protein</fullName>
    </submittedName>
</protein>
<keyword evidence="2" id="KW-1185">Reference proteome</keyword>
<evidence type="ECO:0000313" key="2">
    <source>
        <dbReference type="Proteomes" id="UP001059041"/>
    </source>
</evidence>
<sequence>MGIARSRMKKVAPVSVTEETVCSGGSDIDGHLLGPSNTSLVRIVSIRERDRTDCNSEGQESEVSAEDDTLAEVDRILAECENIDNSRTSHKMPTLGSKSSGICYAKRHDASNDIYRDSKHELQHGTCVKNDEVNTINKPTSNIQEQISPSKDLLCSTNTESTATALCHGTGGISSLSLPITYDPSEEDLMDTIEREFG</sequence>
<dbReference type="Proteomes" id="UP001059041">
    <property type="component" value="Linkage Group LG10"/>
</dbReference>
<comment type="caution">
    <text evidence="1">The sequence shown here is derived from an EMBL/GenBank/DDBJ whole genome shotgun (WGS) entry which is preliminary data.</text>
</comment>
<accession>A0A9W7WLN9</accession>
<name>A0A9W7WLN9_TRIRA</name>